<evidence type="ECO:0000313" key="2">
    <source>
        <dbReference type="Proteomes" id="UP000784294"/>
    </source>
</evidence>
<dbReference type="EMBL" id="CAAALY010001661">
    <property type="protein sequence ID" value="VEL07401.1"/>
    <property type="molecule type" value="Genomic_DNA"/>
</dbReference>
<dbReference type="AlphaFoldDB" id="A0A3S5BKX9"/>
<keyword evidence="2" id="KW-1185">Reference proteome</keyword>
<comment type="caution">
    <text evidence="1">The sequence shown here is derived from an EMBL/GenBank/DDBJ whole genome shotgun (WGS) entry which is preliminary data.</text>
</comment>
<gene>
    <name evidence="1" type="ORF">PXEA_LOCUS841</name>
</gene>
<protein>
    <submittedName>
        <fullName evidence="1">Uncharacterized protein</fullName>
    </submittedName>
</protein>
<dbReference type="Proteomes" id="UP000784294">
    <property type="component" value="Unassembled WGS sequence"/>
</dbReference>
<evidence type="ECO:0000313" key="1">
    <source>
        <dbReference type="EMBL" id="VEL07401.1"/>
    </source>
</evidence>
<proteinExistence type="predicted"/>
<reference evidence="1" key="1">
    <citation type="submission" date="2018-11" db="EMBL/GenBank/DDBJ databases">
        <authorList>
            <consortium name="Pathogen Informatics"/>
        </authorList>
    </citation>
    <scope>NUCLEOTIDE SEQUENCE</scope>
</reference>
<accession>A0A3S5BKX9</accession>
<name>A0A3S5BKX9_9PLAT</name>
<organism evidence="1 2">
    <name type="scientific">Protopolystoma xenopodis</name>
    <dbReference type="NCBI Taxonomy" id="117903"/>
    <lineage>
        <taxon>Eukaryota</taxon>
        <taxon>Metazoa</taxon>
        <taxon>Spiralia</taxon>
        <taxon>Lophotrochozoa</taxon>
        <taxon>Platyhelminthes</taxon>
        <taxon>Monogenea</taxon>
        <taxon>Polyopisthocotylea</taxon>
        <taxon>Polystomatidea</taxon>
        <taxon>Polystomatidae</taxon>
        <taxon>Protopolystoma</taxon>
    </lineage>
</organism>
<sequence length="90" mass="10059">MPINGHYVRDITFVVHPFPIISILLPCQDALVKPAIYQLNHYAELQRLDAEAAAVVLSANPVTFCDPNELDEIDEDTIGDSEVVIRKIDE</sequence>